<dbReference type="InterPro" id="IPR026274">
    <property type="entry name" value="tRNA_wybutosine_synth_prot_2"/>
</dbReference>
<evidence type="ECO:0000256" key="5">
    <source>
        <dbReference type="ARBA" id="ARBA00049400"/>
    </source>
</evidence>
<evidence type="ECO:0000313" key="9">
    <source>
        <dbReference type="Proteomes" id="UP000019384"/>
    </source>
</evidence>
<dbReference type="GO" id="GO:0008757">
    <property type="term" value="F:S-adenosylmethionine-dependent methyltransferase activity"/>
    <property type="evidence" value="ECO:0007669"/>
    <property type="project" value="EnsemblFungi"/>
</dbReference>
<dbReference type="GeneID" id="34522489"/>
<dbReference type="InterPro" id="IPR030382">
    <property type="entry name" value="MeTrfase_TRM5/TYW2"/>
</dbReference>
<comment type="catalytic activity">
    <reaction evidence="5">
        <text>4-demethylwyosine(37) in tRNA(Phe) + S-adenosyl-L-methionine = 4-demethyl-7-[(3S)-3-amino-3-carboxypropyl]wyosine(37) in tRNA(Phe) + S-methyl-5'-thioadenosine + H(+)</text>
        <dbReference type="Rhea" id="RHEA:36355"/>
        <dbReference type="Rhea" id="RHEA-COMP:10164"/>
        <dbReference type="Rhea" id="RHEA-COMP:10378"/>
        <dbReference type="ChEBI" id="CHEBI:15378"/>
        <dbReference type="ChEBI" id="CHEBI:17509"/>
        <dbReference type="ChEBI" id="CHEBI:59789"/>
        <dbReference type="ChEBI" id="CHEBI:64315"/>
        <dbReference type="ChEBI" id="CHEBI:73550"/>
        <dbReference type="EC" id="2.5.1.114"/>
    </reaction>
</comment>
<dbReference type="PROSITE" id="PS51684">
    <property type="entry name" value="SAM_MT_TRM5_TYW2"/>
    <property type="match status" value="1"/>
</dbReference>
<organism evidence="8 9">
    <name type="scientific">Kuraishia capsulata CBS 1993</name>
    <dbReference type="NCBI Taxonomy" id="1382522"/>
    <lineage>
        <taxon>Eukaryota</taxon>
        <taxon>Fungi</taxon>
        <taxon>Dikarya</taxon>
        <taxon>Ascomycota</taxon>
        <taxon>Saccharomycotina</taxon>
        <taxon>Pichiomycetes</taxon>
        <taxon>Pichiales</taxon>
        <taxon>Pichiaceae</taxon>
        <taxon>Kuraishia</taxon>
    </lineage>
</organism>
<dbReference type="Pfam" id="PF02475">
    <property type="entry name" value="TRM5-TYW2_MTfase"/>
    <property type="match status" value="1"/>
</dbReference>
<evidence type="ECO:0000313" key="8">
    <source>
        <dbReference type="EMBL" id="CDK29112.1"/>
    </source>
</evidence>
<reference evidence="8" key="2">
    <citation type="submission" date="2014-02" db="EMBL/GenBank/DDBJ databases">
        <title>Complete DNA sequence of /Kuraishia capsulata/ illustrates novel genomic features among budding yeasts (/Saccharomycotina/).</title>
        <authorList>
            <person name="Morales L."/>
            <person name="Noel B."/>
            <person name="Porcel B."/>
            <person name="Marcet-Houben M."/>
            <person name="Hullo M-F."/>
            <person name="Sacerdot C."/>
            <person name="Tekaia F."/>
            <person name="Leh-Louis V."/>
            <person name="Despons L."/>
            <person name="Khanna V."/>
            <person name="Aury J-M."/>
            <person name="Barbe V."/>
            <person name="Couloux A."/>
            <person name="Labadie K."/>
            <person name="Pelletier E."/>
            <person name="Souciet J-L."/>
            <person name="Boekhout T."/>
            <person name="Gabaldon T."/>
            <person name="Wincker P."/>
            <person name="Dujon B."/>
        </authorList>
    </citation>
    <scope>NUCLEOTIDE SEQUENCE</scope>
    <source>
        <strain evidence="8">CBS 1993</strain>
    </source>
</reference>
<keyword evidence="9" id="KW-1185">Reference proteome</keyword>
<dbReference type="HOGENOM" id="CLU_023588_1_0_1"/>
<dbReference type="OrthoDB" id="2387925at2759"/>
<keyword evidence="2 6" id="KW-0808">Transferase</keyword>
<evidence type="ECO:0000256" key="1">
    <source>
        <dbReference type="ARBA" id="ARBA00004797"/>
    </source>
</evidence>
<dbReference type="EMBL" id="HG793130">
    <property type="protein sequence ID" value="CDK29112.1"/>
    <property type="molecule type" value="Genomic_DNA"/>
</dbReference>
<gene>
    <name evidence="8" type="ORF">KUCA_T00005099001</name>
</gene>
<comment type="pathway">
    <text evidence="1 6">tRNA modification; wybutosine-tRNA(Phe) biosynthesis.</text>
</comment>
<keyword evidence="4 6" id="KW-0819">tRNA processing</keyword>
<keyword evidence="3 6" id="KW-0949">S-adenosyl-L-methionine</keyword>
<evidence type="ECO:0000256" key="4">
    <source>
        <dbReference type="ARBA" id="ARBA00022694"/>
    </source>
</evidence>
<dbReference type="GO" id="GO:0031591">
    <property type="term" value="P:wybutosine biosynthetic process"/>
    <property type="evidence" value="ECO:0007669"/>
    <property type="project" value="EnsemblFungi"/>
</dbReference>
<name>W6MUC0_9ASCO</name>
<protein>
    <recommendedName>
        <fullName evidence="6">tRNA wybutosine-synthesizing protein 2</fullName>
        <shortName evidence="6">tRNA-yW-synthesizing protein 2</shortName>
    </recommendedName>
    <alternativeName>
        <fullName evidence="6">tRNA(Phe) (4-demethylwyosine(37)-C(7)) aminocarboxypropyltransferase</fullName>
    </alternativeName>
</protein>
<evidence type="ECO:0000259" key="7">
    <source>
        <dbReference type="PROSITE" id="PS51684"/>
    </source>
</evidence>
<dbReference type="InterPro" id="IPR029063">
    <property type="entry name" value="SAM-dependent_MTases_sf"/>
</dbReference>
<dbReference type="PANTHER" id="PTHR23245">
    <property type="entry name" value="TRNA METHYLTRANSFERASE"/>
    <property type="match status" value="1"/>
</dbReference>
<dbReference type="AlphaFoldDB" id="W6MUC0"/>
<dbReference type="PANTHER" id="PTHR23245:SF25">
    <property type="entry name" value="TRNA WYBUTOSINE-SYNTHESIZING PROTEIN 2 HOMOLOG"/>
    <property type="match status" value="1"/>
</dbReference>
<comment type="similarity">
    <text evidence="6">Belongs to the class I-like SAM-binding methyltransferase superfamily. TRM5/TYW2 family.</text>
</comment>
<dbReference type="STRING" id="1382522.W6MUC0"/>
<evidence type="ECO:0000256" key="3">
    <source>
        <dbReference type="ARBA" id="ARBA00022691"/>
    </source>
</evidence>
<keyword evidence="6" id="KW-0963">Cytoplasm</keyword>
<dbReference type="GO" id="GO:0102522">
    <property type="term" value="F:tRNA 4-demethylwyosine alpha-amino-alpha-carboxypropyltransferase activity"/>
    <property type="evidence" value="ECO:0007669"/>
    <property type="project" value="UniProtKB-EC"/>
</dbReference>
<comment type="function">
    <text evidence="6">S-adenosyl-L-methionine-dependent transferase that acts as a component of the wybutosine biosynthesis pathway. Wybutosine is a hyper modified guanosine with a tricyclic base found at the 3'-position adjacent to the anticodon of eukaryotic phenylalanine tRNA. Catalyzes the transfer of the alpha-amino-alpha-carboxypropyl (acp) group from S-adenosyl-L-methionine to the C-7 position of 4-demethylwyosine (imG-14) to produce wybutosine-86.</text>
</comment>
<dbReference type="GO" id="GO:0008175">
    <property type="term" value="F:tRNA methyltransferase activity"/>
    <property type="evidence" value="ECO:0007669"/>
    <property type="project" value="TreeGrafter"/>
</dbReference>
<dbReference type="Proteomes" id="UP000019384">
    <property type="component" value="Unassembled WGS sequence"/>
</dbReference>
<feature type="domain" description="SAM-dependent methyltransferase TRM5/TYW2-type" evidence="7">
    <location>
        <begin position="158"/>
        <end position="439"/>
    </location>
</feature>
<dbReference type="GO" id="GO:0030488">
    <property type="term" value="P:tRNA methylation"/>
    <property type="evidence" value="ECO:0007669"/>
    <property type="project" value="EnsemblFungi"/>
</dbReference>
<reference evidence="8" key="1">
    <citation type="submission" date="2013-12" db="EMBL/GenBank/DDBJ databases">
        <authorList>
            <person name="Genoscope - CEA"/>
        </authorList>
    </citation>
    <scope>NUCLEOTIDE SEQUENCE</scope>
    <source>
        <strain evidence="8">CBS 1993</strain>
    </source>
</reference>
<dbReference type="GO" id="GO:0005737">
    <property type="term" value="C:cytoplasm"/>
    <property type="evidence" value="ECO:0007669"/>
    <property type="project" value="UniProtKB-SubCell"/>
</dbReference>
<dbReference type="Gene3D" id="3.40.50.150">
    <property type="entry name" value="Vaccinia Virus protein VP39"/>
    <property type="match status" value="1"/>
</dbReference>
<dbReference type="InterPro" id="IPR056743">
    <property type="entry name" value="TRM5-TYW2-like_MTfase"/>
</dbReference>
<comment type="subcellular location">
    <subcellularLocation>
        <location evidence="6">Cytoplasm</location>
    </subcellularLocation>
</comment>
<accession>W6MUC0</accession>
<dbReference type="RefSeq" id="XP_022461101.1">
    <property type="nucleotide sequence ID" value="XM_022606250.1"/>
</dbReference>
<evidence type="ECO:0000256" key="6">
    <source>
        <dbReference type="PIRNR" id="PIRNR038972"/>
    </source>
</evidence>
<dbReference type="PIRSF" id="PIRSF038972">
    <property type="entry name" value="Trm12"/>
    <property type="match status" value="1"/>
</dbReference>
<proteinExistence type="inferred from homology"/>
<sequence length="443" mass="50947">MDRLVVVLQSSRNVKAVKTILEVRGLLDRTRKISRTEDGNFELTTLVELGNKDELTEVLKTAGIPTELTIESRAINTQDLQMADTSIAEILESFFLTTGNETLSSLLRSDLFQKCLETIPKRWSSYPPLLLCPPGTFETECWKQLLQDHHGRFFEYLLERKFKAHTHVAVNNPIVEHDVMRRPFNLVPVLGDFGPVITNSAYDNPSESDFEQEFWCHCTQNGIFQTWAPRFTMFSRGNIREKSRILETFTDIKDKVVLDLYAGIGYFTLCYLKKGAKTLFCWEINPWSVRGLIQGAIKNKFKHKLIKHDDVLTQLDEGIKLYIFQESNEHAPERLQTLLRNKKMPISHVNLGLLPSSSPSWNLAVSVVSKFNDFDENDHTDLHIHENVGISNLTDFYESTPKELQLMNTSLSFEGKHLEKIKTFAPDVWHICADVRVSRKENE</sequence>
<evidence type="ECO:0000256" key="2">
    <source>
        <dbReference type="ARBA" id="ARBA00022679"/>
    </source>
</evidence>
<dbReference type="UniPathway" id="UPA00375"/>
<dbReference type="SUPFAM" id="SSF53335">
    <property type="entry name" value="S-adenosyl-L-methionine-dependent methyltransferases"/>
    <property type="match status" value="1"/>
</dbReference>